<dbReference type="PANTHER" id="PTHR33969:SF2">
    <property type="entry name" value="SEGREGATION AND CONDENSATION PROTEIN A"/>
    <property type="match status" value="1"/>
</dbReference>
<accession>A0AAU8JAR1</accession>
<dbReference type="GO" id="GO:0007059">
    <property type="term" value="P:chromosome segregation"/>
    <property type="evidence" value="ECO:0007669"/>
    <property type="project" value="UniProtKB-KW"/>
</dbReference>
<reference evidence="3" key="1">
    <citation type="submission" date="2024-07" db="EMBL/GenBank/DDBJ databases">
        <authorList>
            <person name="Kim Y.J."/>
            <person name="Jeong J.Y."/>
        </authorList>
    </citation>
    <scope>NUCLEOTIDE SEQUENCE</scope>
    <source>
        <strain evidence="3">GIHE-MW2</strain>
    </source>
</reference>
<dbReference type="EMBL" id="CP159837">
    <property type="protein sequence ID" value="XCM35776.1"/>
    <property type="molecule type" value="Genomic_DNA"/>
</dbReference>
<evidence type="ECO:0000256" key="2">
    <source>
        <dbReference type="ARBA" id="ARBA00044777"/>
    </source>
</evidence>
<dbReference type="PANTHER" id="PTHR33969">
    <property type="entry name" value="SEGREGATION AND CONDENSATION PROTEIN A"/>
    <property type="match status" value="1"/>
</dbReference>
<dbReference type="Pfam" id="PF02616">
    <property type="entry name" value="SMC_ScpA"/>
    <property type="match status" value="1"/>
</dbReference>
<dbReference type="RefSeq" id="WP_054468143.1">
    <property type="nucleotide sequence ID" value="NZ_CP159837.1"/>
</dbReference>
<organism evidence="3">
    <name type="scientific">Planktothricoides raciborskii GIHE-MW2</name>
    <dbReference type="NCBI Taxonomy" id="2792601"/>
    <lineage>
        <taxon>Bacteria</taxon>
        <taxon>Bacillati</taxon>
        <taxon>Cyanobacteriota</taxon>
        <taxon>Cyanophyceae</taxon>
        <taxon>Oscillatoriophycideae</taxon>
        <taxon>Oscillatoriales</taxon>
        <taxon>Oscillatoriaceae</taxon>
        <taxon>Planktothricoides</taxon>
    </lineage>
</organism>
<gene>
    <name evidence="3" type="ORF">ABWT76_004478</name>
</gene>
<dbReference type="InterPro" id="IPR003768">
    <property type="entry name" value="ScpA"/>
</dbReference>
<keyword evidence="1" id="KW-0159">Chromosome partition</keyword>
<proteinExistence type="predicted"/>
<sequence>MSGSLAQDAIALLIDLANQGEIDPWDVQVIDVIDRYLSGLVPVHDASQVEREVALSRSGQAFLYASMLVLLKADNLVRAESLSDEEESPEAEVEDLDADEQNSLMPLRLEKQLRRRAVAPVPKKRRVTLQELIDQLQLMSQTLEEYTPKRSTNRPKPNKAQSKAAVRALSEFATQENLAEVAKALDQFLSDQWHELTDNDDWLEIDDLVERWKISNFQGSANGSHKNPGSHKHYDRVGVFWALLLLSAQSKVELCQEEFYQDLKIRSISISMNLQAM</sequence>
<evidence type="ECO:0000256" key="1">
    <source>
        <dbReference type="ARBA" id="ARBA00022829"/>
    </source>
</evidence>
<protein>
    <recommendedName>
        <fullName evidence="2">Segregation and condensation protein A</fullName>
    </recommendedName>
</protein>
<evidence type="ECO:0000313" key="3">
    <source>
        <dbReference type="EMBL" id="XCM35776.1"/>
    </source>
</evidence>
<dbReference type="AlphaFoldDB" id="A0AAU8JAR1"/>
<name>A0AAU8JAR1_9CYAN</name>